<dbReference type="Pfam" id="PF17836">
    <property type="entry name" value="PglD_N"/>
    <property type="match status" value="1"/>
</dbReference>
<dbReference type="EMBL" id="PIPI01000008">
    <property type="protein sequence ID" value="RUO18667.1"/>
    <property type="molecule type" value="Genomic_DNA"/>
</dbReference>
<evidence type="ECO:0000256" key="1">
    <source>
        <dbReference type="ARBA" id="ARBA00007274"/>
    </source>
</evidence>
<dbReference type="Gene3D" id="3.40.50.20">
    <property type="match status" value="1"/>
</dbReference>
<reference evidence="5 6" key="1">
    <citation type="journal article" date="2011" name="Front. Microbiol.">
        <title>Genomic signatures of strain selection and enhancement in Bacillus atrophaeus var. globigii, a historical biowarfare simulant.</title>
        <authorList>
            <person name="Gibbons H.S."/>
            <person name="Broomall S.M."/>
            <person name="McNew L.A."/>
            <person name="Daligault H."/>
            <person name="Chapman C."/>
            <person name="Bruce D."/>
            <person name="Karavis M."/>
            <person name="Krepps M."/>
            <person name="McGregor P.A."/>
            <person name="Hong C."/>
            <person name="Park K.H."/>
            <person name="Akmal A."/>
            <person name="Feldman A."/>
            <person name="Lin J.S."/>
            <person name="Chang W.E."/>
            <person name="Higgs B.W."/>
            <person name="Demirev P."/>
            <person name="Lindquist J."/>
            <person name="Liem A."/>
            <person name="Fochler E."/>
            <person name="Read T.D."/>
            <person name="Tapia R."/>
            <person name="Johnson S."/>
            <person name="Bishop-Lilly K.A."/>
            <person name="Detter C."/>
            <person name="Han C."/>
            <person name="Sozhamannan S."/>
            <person name="Rosenzweig C.N."/>
            <person name="Skowronski E.W."/>
        </authorList>
    </citation>
    <scope>NUCLEOTIDE SEQUENCE [LARGE SCALE GENOMIC DNA]</scope>
    <source>
        <strain evidence="5 6">AK5</strain>
    </source>
</reference>
<feature type="active site" description="Proton acceptor" evidence="2">
    <location>
        <position position="138"/>
    </location>
</feature>
<evidence type="ECO:0000256" key="3">
    <source>
        <dbReference type="PIRSR" id="PIRSR620019-2"/>
    </source>
</evidence>
<dbReference type="PANTHER" id="PTHR43300">
    <property type="entry name" value="ACETYLTRANSFERASE"/>
    <property type="match status" value="1"/>
</dbReference>
<organism evidence="5 6">
    <name type="scientific">Aliidiomarina haloalkalitolerans</name>
    <dbReference type="NCBI Taxonomy" id="859059"/>
    <lineage>
        <taxon>Bacteria</taxon>
        <taxon>Pseudomonadati</taxon>
        <taxon>Pseudomonadota</taxon>
        <taxon>Gammaproteobacteria</taxon>
        <taxon>Alteromonadales</taxon>
        <taxon>Idiomarinaceae</taxon>
        <taxon>Aliidiomarina</taxon>
    </lineage>
</organism>
<dbReference type="InterPro" id="IPR011004">
    <property type="entry name" value="Trimer_LpxA-like_sf"/>
</dbReference>
<dbReference type="GO" id="GO:0016740">
    <property type="term" value="F:transferase activity"/>
    <property type="evidence" value="ECO:0007669"/>
    <property type="project" value="UniProtKB-KW"/>
</dbReference>
<proteinExistence type="inferred from homology"/>
<gene>
    <name evidence="5" type="ORF">CWE06_10510</name>
</gene>
<dbReference type="PANTHER" id="PTHR43300:SF7">
    <property type="entry name" value="UDP-N-ACETYLBACILLOSAMINE N-ACETYLTRANSFERASE"/>
    <property type="match status" value="1"/>
</dbReference>
<name>A0A432VQZ3_9GAMM</name>
<accession>A0A432VQZ3</accession>
<dbReference type="Gene3D" id="2.160.10.10">
    <property type="entry name" value="Hexapeptide repeat proteins"/>
    <property type="match status" value="1"/>
</dbReference>
<evidence type="ECO:0000256" key="2">
    <source>
        <dbReference type="PIRSR" id="PIRSR620019-1"/>
    </source>
</evidence>
<dbReference type="SUPFAM" id="SSF51161">
    <property type="entry name" value="Trimeric LpxA-like enzymes"/>
    <property type="match status" value="1"/>
</dbReference>
<dbReference type="InterPro" id="IPR050179">
    <property type="entry name" value="Trans_hexapeptide_repeat"/>
</dbReference>
<dbReference type="InterPro" id="IPR041561">
    <property type="entry name" value="PglD_N"/>
</dbReference>
<feature type="binding site" evidence="3">
    <location>
        <position position="71"/>
    </location>
    <ligand>
        <name>substrate</name>
    </ligand>
</feature>
<keyword evidence="6" id="KW-1185">Reference proteome</keyword>
<evidence type="ECO:0000313" key="6">
    <source>
        <dbReference type="Proteomes" id="UP000288212"/>
    </source>
</evidence>
<dbReference type="OrthoDB" id="9794407at2"/>
<comment type="caution">
    <text evidence="5">The sequence shown here is derived from an EMBL/GenBank/DDBJ whole genome shotgun (WGS) entry which is preliminary data.</text>
</comment>
<keyword evidence="5" id="KW-0808">Transferase</keyword>
<feature type="site" description="Increases basicity of active site His" evidence="2">
    <location>
        <position position="139"/>
    </location>
</feature>
<feature type="domain" description="PglD N-terminal" evidence="4">
    <location>
        <begin position="5"/>
        <end position="82"/>
    </location>
</feature>
<sequence length="185" mass="19322">MNMKRLFILGSGGFGRTVGEAAKLTGDWEEIAMLDDNFPQVSLSGHFEVVGRSQDLKRIAAGYDAAICAIGNGQVRKKLTESILDTGLSLATIIHPRAYVSADATVGAGTSIMAGVVVGPYAKVGRGCILNANATADHDSIMEDYAHLGVGVAIAGSATLREGAWLQAGRSAGYGVDVPAWEVWK</sequence>
<comment type="similarity">
    <text evidence="1">Belongs to the transferase hexapeptide repeat family.</text>
</comment>
<dbReference type="AlphaFoldDB" id="A0A432VQZ3"/>
<dbReference type="Proteomes" id="UP000288212">
    <property type="component" value="Unassembled WGS sequence"/>
</dbReference>
<protein>
    <submittedName>
        <fullName evidence="5">Acetyltransferase</fullName>
    </submittedName>
</protein>
<dbReference type="InterPro" id="IPR020019">
    <property type="entry name" value="AcTrfase_PglD-like"/>
</dbReference>
<dbReference type="CDD" id="cd03360">
    <property type="entry name" value="LbH_AT_putative"/>
    <property type="match status" value="1"/>
</dbReference>
<feature type="binding site" evidence="3">
    <location>
        <position position="147"/>
    </location>
    <ligand>
        <name>acetyl-CoA</name>
        <dbReference type="ChEBI" id="CHEBI:57288"/>
    </ligand>
</feature>
<evidence type="ECO:0000313" key="5">
    <source>
        <dbReference type="EMBL" id="RUO18667.1"/>
    </source>
</evidence>
<evidence type="ECO:0000259" key="4">
    <source>
        <dbReference type="Pfam" id="PF17836"/>
    </source>
</evidence>